<dbReference type="AGR" id="WB:WBGene00008036"/>
<dbReference type="HOGENOM" id="CLU_1344338_0_0_1"/>
<dbReference type="AlphaFoldDB" id="Q18555"/>
<dbReference type="CTD" id="183358"/>
<dbReference type="Bgee" id="WBGene00008036">
    <property type="expression patterns" value="Expressed in adult organism and 1 other cell type or tissue"/>
</dbReference>
<name>Q18555_CAEEL</name>
<sequence>MFNSVVFLTILAYAIADSSYFGPGLSNQVEKIFFNSNPSSECVDDGKLFKQCFGDKSIPQFADVVGTLTTEWLDSSIFVDETRAASKCIRTPTCNKIKLAKYLMDLIVYRGNKFLAQDSTVSIRMKYWLPHLGAQW</sequence>
<reference evidence="2 3" key="1">
    <citation type="journal article" date="1998" name="Science">
        <title>Genome sequence of the nematode C. elegans: a platform for investigating biology.</title>
        <authorList>
            <consortium name="The C. elegans sequencing consortium"/>
            <person name="Sulson J.E."/>
            <person name="Waterston R."/>
        </authorList>
    </citation>
    <scope>NUCLEOTIDE SEQUENCE [LARGE SCALE GENOMIC DNA]</scope>
    <source>
        <strain evidence="2 3">Bristol N2</strain>
    </source>
</reference>
<dbReference type="Proteomes" id="UP000001940">
    <property type="component" value="Chromosome X"/>
</dbReference>
<gene>
    <name evidence="2 4" type="ORF">C40C9.3</name>
    <name evidence="2" type="ORF">CELE_C40C9.3</name>
</gene>
<dbReference type="UCSC" id="C40C9.3">
    <property type="organism name" value="c. elegans"/>
</dbReference>
<evidence type="ECO:0000313" key="3">
    <source>
        <dbReference type="Proteomes" id="UP000001940"/>
    </source>
</evidence>
<keyword evidence="1" id="KW-0732">Signal</keyword>
<proteinExistence type="predicted"/>
<feature type="chain" id="PRO_5017459078" evidence="1">
    <location>
        <begin position="17"/>
        <end position="136"/>
    </location>
</feature>
<dbReference type="InParanoid" id="Q18555"/>
<dbReference type="EMBL" id="BX284606">
    <property type="protein sequence ID" value="CAA94205.2"/>
    <property type="molecule type" value="Genomic_DNA"/>
</dbReference>
<dbReference type="WormBase" id="C40C9.3">
    <property type="protein sequence ID" value="CE52765"/>
    <property type="gene ID" value="WBGene00008036"/>
</dbReference>
<dbReference type="KEGG" id="cel:CELE_C40C9.3"/>
<dbReference type="GeneID" id="183358"/>
<protein>
    <submittedName>
        <fullName evidence="2">DUF19 domain-containing protein</fullName>
    </submittedName>
</protein>
<keyword evidence="3" id="KW-1185">Reference proteome</keyword>
<dbReference type="PaxDb" id="6239-C40C9.3"/>
<evidence type="ECO:0000313" key="4">
    <source>
        <dbReference type="WormBase" id="C40C9.3"/>
    </source>
</evidence>
<evidence type="ECO:0000256" key="1">
    <source>
        <dbReference type="SAM" id="SignalP"/>
    </source>
</evidence>
<dbReference type="RefSeq" id="NP_001355361.1">
    <property type="nucleotide sequence ID" value="NM_001368534.4"/>
</dbReference>
<dbReference type="PIR" id="T19861">
    <property type="entry name" value="T19861"/>
</dbReference>
<evidence type="ECO:0000313" key="2">
    <source>
        <dbReference type="EMBL" id="CAA94205.2"/>
    </source>
</evidence>
<accession>Q18555</accession>
<feature type="signal peptide" evidence="1">
    <location>
        <begin position="1"/>
        <end position="16"/>
    </location>
</feature>
<organism evidence="2 3">
    <name type="scientific">Caenorhabditis elegans</name>
    <dbReference type="NCBI Taxonomy" id="6239"/>
    <lineage>
        <taxon>Eukaryota</taxon>
        <taxon>Metazoa</taxon>
        <taxon>Ecdysozoa</taxon>
        <taxon>Nematoda</taxon>
        <taxon>Chromadorea</taxon>
        <taxon>Rhabditida</taxon>
        <taxon>Rhabditina</taxon>
        <taxon>Rhabditomorpha</taxon>
        <taxon>Rhabditoidea</taxon>
        <taxon>Rhabditidae</taxon>
        <taxon>Peloderinae</taxon>
        <taxon>Caenorhabditis</taxon>
    </lineage>
</organism>